<evidence type="ECO:0008006" key="3">
    <source>
        <dbReference type="Google" id="ProtNLM"/>
    </source>
</evidence>
<comment type="caution">
    <text evidence="1">The sequence shown here is derived from an EMBL/GenBank/DDBJ whole genome shotgun (WGS) entry which is preliminary data.</text>
</comment>
<proteinExistence type="predicted"/>
<sequence>MVQVIDVCARTPKTDRSLQGLGLRFLGMPTADERGKKERKCRFKDRRMDSRRGILLYLPFRGWLWEVWEMKPETGEWTKLSGIEIHDLKDRKGQILGWIGNRDTKFKSSGSSSIIVRSVGWLKYKEVLLFKVYSPDMRLAHRFCYAWNVRTKEIQFIELDSDVYPFLVHRHSLVWLDGC</sequence>
<dbReference type="AlphaFoldDB" id="A0ABD3CAS0"/>
<reference evidence="2" key="1">
    <citation type="journal article" date="2024" name="IScience">
        <title>Strigolactones Initiate the Formation of Haustorium-like Structures in Castilleja.</title>
        <authorList>
            <person name="Buerger M."/>
            <person name="Peterson D."/>
            <person name="Chory J."/>
        </authorList>
    </citation>
    <scope>NUCLEOTIDE SEQUENCE [LARGE SCALE GENOMIC DNA]</scope>
</reference>
<organism evidence="1 2">
    <name type="scientific">Castilleja foliolosa</name>
    <dbReference type="NCBI Taxonomy" id="1961234"/>
    <lineage>
        <taxon>Eukaryota</taxon>
        <taxon>Viridiplantae</taxon>
        <taxon>Streptophyta</taxon>
        <taxon>Embryophyta</taxon>
        <taxon>Tracheophyta</taxon>
        <taxon>Spermatophyta</taxon>
        <taxon>Magnoliopsida</taxon>
        <taxon>eudicotyledons</taxon>
        <taxon>Gunneridae</taxon>
        <taxon>Pentapetalae</taxon>
        <taxon>asterids</taxon>
        <taxon>lamiids</taxon>
        <taxon>Lamiales</taxon>
        <taxon>Orobanchaceae</taxon>
        <taxon>Pedicularideae</taxon>
        <taxon>Castillejinae</taxon>
        <taxon>Castilleja</taxon>
    </lineage>
</organism>
<accession>A0ABD3CAS0</accession>
<protein>
    <recommendedName>
        <fullName evidence="3">F-box/kelch-repeat protein</fullName>
    </recommendedName>
</protein>
<name>A0ABD3CAS0_9LAMI</name>
<keyword evidence="2" id="KW-1185">Reference proteome</keyword>
<gene>
    <name evidence="1" type="ORF">CASFOL_030013</name>
</gene>
<evidence type="ECO:0000313" key="2">
    <source>
        <dbReference type="Proteomes" id="UP001632038"/>
    </source>
</evidence>
<evidence type="ECO:0000313" key="1">
    <source>
        <dbReference type="EMBL" id="KAL3626464.1"/>
    </source>
</evidence>
<dbReference type="Proteomes" id="UP001632038">
    <property type="component" value="Unassembled WGS sequence"/>
</dbReference>
<dbReference type="EMBL" id="JAVIJP010000047">
    <property type="protein sequence ID" value="KAL3626464.1"/>
    <property type="molecule type" value="Genomic_DNA"/>
</dbReference>